<evidence type="ECO:0000256" key="1">
    <source>
        <dbReference type="ARBA" id="ARBA00012506"/>
    </source>
</evidence>
<dbReference type="EC" id="3.6.1.41" evidence="1"/>
<evidence type="ECO:0000256" key="3">
    <source>
        <dbReference type="ARBA" id="ARBA00022741"/>
    </source>
</evidence>
<evidence type="ECO:0000313" key="8">
    <source>
        <dbReference type="EMBL" id="HJB08275.1"/>
    </source>
</evidence>
<dbReference type="AlphaFoldDB" id="A0A9D2L9F5"/>
<dbReference type="Gene3D" id="1.10.3210.10">
    <property type="entry name" value="Hypothetical protein af1432"/>
    <property type="match status" value="1"/>
</dbReference>
<dbReference type="CDD" id="cd00077">
    <property type="entry name" value="HDc"/>
    <property type="match status" value="1"/>
</dbReference>
<dbReference type="Proteomes" id="UP000886804">
    <property type="component" value="Unassembled WGS sequence"/>
</dbReference>
<dbReference type="InterPro" id="IPR003607">
    <property type="entry name" value="HD/PDEase_dom"/>
</dbReference>
<gene>
    <name evidence="8" type="primary">yqeK</name>
    <name evidence="8" type="ORF">H9716_10520</name>
</gene>
<name>A0A9D2L9F5_9FIRM</name>
<reference evidence="8" key="1">
    <citation type="journal article" date="2021" name="PeerJ">
        <title>Extensive microbial diversity within the chicken gut microbiome revealed by metagenomics and culture.</title>
        <authorList>
            <person name="Gilroy R."/>
            <person name="Ravi A."/>
            <person name="Getino M."/>
            <person name="Pursley I."/>
            <person name="Horton D.L."/>
            <person name="Alikhan N.F."/>
            <person name="Baker D."/>
            <person name="Gharbi K."/>
            <person name="Hall N."/>
            <person name="Watson M."/>
            <person name="Adriaenssens E.M."/>
            <person name="Foster-Nyarko E."/>
            <person name="Jarju S."/>
            <person name="Secka A."/>
            <person name="Antonio M."/>
            <person name="Oren A."/>
            <person name="Chaudhuri R.R."/>
            <person name="La Ragione R."/>
            <person name="Hildebrand F."/>
            <person name="Pallen M.J."/>
        </authorList>
    </citation>
    <scope>NUCLEOTIDE SEQUENCE</scope>
    <source>
        <strain evidence="8">CHK188-4685</strain>
    </source>
</reference>
<dbReference type="InterPro" id="IPR006675">
    <property type="entry name" value="HDIG_dom"/>
</dbReference>
<dbReference type="GO" id="GO:0046872">
    <property type="term" value="F:metal ion binding"/>
    <property type="evidence" value="ECO:0007669"/>
    <property type="project" value="UniProtKB-KW"/>
</dbReference>
<dbReference type="EMBL" id="DWYS01000124">
    <property type="protein sequence ID" value="HJB08275.1"/>
    <property type="molecule type" value="Genomic_DNA"/>
</dbReference>
<keyword evidence="2" id="KW-0479">Metal-binding</keyword>
<evidence type="ECO:0000256" key="2">
    <source>
        <dbReference type="ARBA" id="ARBA00022723"/>
    </source>
</evidence>
<proteinExistence type="predicted"/>
<dbReference type="GO" id="GO:0000166">
    <property type="term" value="F:nucleotide binding"/>
    <property type="evidence" value="ECO:0007669"/>
    <property type="project" value="UniProtKB-KW"/>
</dbReference>
<reference evidence="8" key="2">
    <citation type="submission" date="2021-04" db="EMBL/GenBank/DDBJ databases">
        <authorList>
            <person name="Gilroy R."/>
        </authorList>
    </citation>
    <scope>NUCLEOTIDE SEQUENCE</scope>
    <source>
        <strain evidence="8">CHK188-4685</strain>
    </source>
</reference>
<dbReference type="InterPro" id="IPR006674">
    <property type="entry name" value="HD_domain"/>
</dbReference>
<evidence type="ECO:0000256" key="6">
    <source>
        <dbReference type="ARBA" id="ARBA00049417"/>
    </source>
</evidence>
<dbReference type="InterPro" id="IPR005249">
    <property type="entry name" value="YqeK"/>
</dbReference>
<comment type="caution">
    <text evidence="8">The sequence shown here is derived from an EMBL/GenBank/DDBJ whole genome shotgun (WGS) entry which is preliminary data.</text>
</comment>
<dbReference type="InterPro" id="IPR051094">
    <property type="entry name" value="Diverse_Catalytic_Enzymes"/>
</dbReference>
<sequence>MDNYSSYIQMLRKNLKRRLPAMRYEHSLSVSFTCMALAMRYGTDLNQAEVAGLLHDCGKRFSDDIILKKCQKHKIPVSPQEEQALSTLHAKYGEWLAANRYQITDPEILSAIGCHTTGKPNMGTLDKILYIADYIEPRRYKASNLAQMRALAFQDLDRTMYEILKSTLEYLKQKGGVIDPLTTEAYQYFDSLINGEQKEEKEDAE</sequence>
<dbReference type="NCBIfam" id="TIGR00488">
    <property type="entry name" value="bis(5'-nucleosyl)-tetraphosphatase (symmetrical) YqeK"/>
    <property type="match status" value="1"/>
</dbReference>
<keyword evidence="4 8" id="KW-0378">Hydrolase</keyword>
<dbReference type="NCBIfam" id="TIGR00277">
    <property type="entry name" value="HDIG"/>
    <property type="match status" value="1"/>
</dbReference>
<dbReference type="Pfam" id="PF01966">
    <property type="entry name" value="HD"/>
    <property type="match status" value="1"/>
</dbReference>
<evidence type="ECO:0000313" key="9">
    <source>
        <dbReference type="Proteomes" id="UP000886804"/>
    </source>
</evidence>
<dbReference type="PANTHER" id="PTHR35795">
    <property type="entry name" value="SLR1885 PROTEIN"/>
    <property type="match status" value="1"/>
</dbReference>
<dbReference type="SUPFAM" id="SSF109604">
    <property type="entry name" value="HD-domain/PDEase-like"/>
    <property type="match status" value="1"/>
</dbReference>
<dbReference type="PROSITE" id="PS51831">
    <property type="entry name" value="HD"/>
    <property type="match status" value="1"/>
</dbReference>
<dbReference type="GO" id="GO:0008803">
    <property type="term" value="F:bis(5'-nucleosyl)-tetraphosphatase (symmetrical) activity"/>
    <property type="evidence" value="ECO:0007669"/>
    <property type="project" value="UniProtKB-EC"/>
</dbReference>
<accession>A0A9D2L9F5</accession>
<evidence type="ECO:0000256" key="4">
    <source>
        <dbReference type="ARBA" id="ARBA00022801"/>
    </source>
</evidence>
<organism evidence="8 9">
    <name type="scientific">Candidatus Enterocloster faecavium</name>
    <dbReference type="NCBI Taxonomy" id="2838560"/>
    <lineage>
        <taxon>Bacteria</taxon>
        <taxon>Bacillati</taxon>
        <taxon>Bacillota</taxon>
        <taxon>Clostridia</taxon>
        <taxon>Lachnospirales</taxon>
        <taxon>Lachnospiraceae</taxon>
        <taxon>Enterocloster</taxon>
    </lineage>
</organism>
<evidence type="ECO:0000259" key="7">
    <source>
        <dbReference type="PROSITE" id="PS51831"/>
    </source>
</evidence>
<keyword evidence="5" id="KW-0408">Iron</keyword>
<comment type="catalytic activity">
    <reaction evidence="6">
        <text>P(1),P(4)-bis(5'-adenosyl) tetraphosphate + H2O = 2 ADP + 2 H(+)</text>
        <dbReference type="Rhea" id="RHEA:24252"/>
        <dbReference type="ChEBI" id="CHEBI:15377"/>
        <dbReference type="ChEBI" id="CHEBI:15378"/>
        <dbReference type="ChEBI" id="CHEBI:58141"/>
        <dbReference type="ChEBI" id="CHEBI:456216"/>
        <dbReference type="EC" id="3.6.1.41"/>
    </reaction>
</comment>
<keyword evidence="3" id="KW-0547">Nucleotide-binding</keyword>
<dbReference type="PANTHER" id="PTHR35795:SF1">
    <property type="entry name" value="BIS(5'-NUCLEOSYL)-TETRAPHOSPHATASE, SYMMETRICAL"/>
    <property type="match status" value="1"/>
</dbReference>
<evidence type="ECO:0000256" key="5">
    <source>
        <dbReference type="ARBA" id="ARBA00023004"/>
    </source>
</evidence>
<feature type="domain" description="HD" evidence="7">
    <location>
        <begin position="23"/>
        <end position="138"/>
    </location>
</feature>
<dbReference type="SMART" id="SM00471">
    <property type="entry name" value="HDc"/>
    <property type="match status" value="1"/>
</dbReference>
<protein>
    <recommendedName>
        <fullName evidence="1">bis(5'-nucleosyl)-tetraphosphatase (symmetrical)</fullName>
        <ecNumber evidence="1">3.6.1.41</ecNumber>
    </recommendedName>
</protein>